<dbReference type="SUPFAM" id="SSF51735">
    <property type="entry name" value="NAD(P)-binding Rossmann-fold domains"/>
    <property type="match status" value="1"/>
</dbReference>
<reference evidence="4 5" key="1">
    <citation type="journal article" date="2013" name="BMC Genomics">
        <title>The genome and transcriptome of the pine saprophyte Ophiostoma piceae, and a comparison with the bark beetle-associated pine pathogen Grosmannia clavigera.</title>
        <authorList>
            <person name="Haridas S."/>
            <person name="Wang Y."/>
            <person name="Lim L."/>
            <person name="Massoumi Alamouti S."/>
            <person name="Jackman S."/>
            <person name="Docking R."/>
            <person name="Robertson G."/>
            <person name="Birol I."/>
            <person name="Bohlmann J."/>
            <person name="Breuil C."/>
        </authorList>
    </citation>
    <scope>NUCLEOTIDE SEQUENCE [LARGE SCALE GENOMIC DNA]</scope>
    <source>
        <strain evidence="4 5">UAMH 11346</strain>
    </source>
</reference>
<dbReference type="GO" id="GO:0016616">
    <property type="term" value="F:oxidoreductase activity, acting on the CH-OH group of donors, NAD or NADP as acceptor"/>
    <property type="evidence" value="ECO:0007669"/>
    <property type="project" value="UniProtKB-ARBA"/>
</dbReference>
<proteinExistence type="inferred from homology"/>
<sequence>MSVFQPGNTAVITGGASGIGLSLAAKCVAVGMNVLVADSDVDALAAAPAVVKKLSRGGSGTLSTVAVDVAKASDWASLKAAVDSTLAGKVNLLVLNAGVGGASAWSDTDAFRRILDVNLWGVVNGIATLLPVVQATAAEDKPASIVITGSKQGITNPPGTSPAYNASKAAVRSLAEQLSFDLASKSKTPGGSPTVHLLVPGWTFTGLTGDSTLKQHGDKEEEKPAKPEGAWWPEQVVDYLVDAMAANKFYIICPDNDVTEDADRKRVLWSAGDIAEGRAPLSRWRPEYKEDVNAWMAK</sequence>
<organism evidence="4 5">
    <name type="scientific">Ophiostoma piceae (strain UAMH 11346)</name>
    <name type="common">Sap stain fungus</name>
    <dbReference type="NCBI Taxonomy" id="1262450"/>
    <lineage>
        <taxon>Eukaryota</taxon>
        <taxon>Fungi</taxon>
        <taxon>Dikarya</taxon>
        <taxon>Ascomycota</taxon>
        <taxon>Pezizomycotina</taxon>
        <taxon>Sordariomycetes</taxon>
        <taxon>Sordariomycetidae</taxon>
        <taxon>Ophiostomatales</taxon>
        <taxon>Ophiostomataceae</taxon>
        <taxon>Ophiostoma</taxon>
    </lineage>
</organism>
<dbReference type="GO" id="GO:0050664">
    <property type="term" value="F:oxidoreductase activity, acting on NAD(P)H, oxygen as acceptor"/>
    <property type="evidence" value="ECO:0007669"/>
    <property type="project" value="TreeGrafter"/>
</dbReference>
<dbReference type="OMA" id="SRWHKDY"/>
<dbReference type="PRINTS" id="PR00081">
    <property type="entry name" value="GDHRDH"/>
</dbReference>
<dbReference type="InterPro" id="IPR036291">
    <property type="entry name" value="NAD(P)-bd_dom_sf"/>
</dbReference>
<dbReference type="STRING" id="1262450.S3BWH2"/>
<dbReference type="HOGENOM" id="CLU_010194_2_3_1"/>
<gene>
    <name evidence="4" type="ORF">F503_06442</name>
</gene>
<dbReference type="VEuPathDB" id="FungiDB:F503_06442"/>
<comment type="similarity">
    <text evidence="1">Belongs to the short-chain dehydrogenases/reductases (SDR) family.</text>
</comment>
<evidence type="ECO:0000313" key="4">
    <source>
        <dbReference type="EMBL" id="EPE03736.1"/>
    </source>
</evidence>
<evidence type="ECO:0000256" key="2">
    <source>
        <dbReference type="ARBA" id="ARBA00022857"/>
    </source>
</evidence>
<name>S3BWH2_OPHP1</name>
<protein>
    <submittedName>
        <fullName evidence="4">Short chain dehydrogenase reductase</fullName>
    </submittedName>
</protein>
<keyword evidence="3" id="KW-0560">Oxidoreductase</keyword>
<dbReference type="PANTHER" id="PTHR43008">
    <property type="entry name" value="BENZIL REDUCTASE"/>
    <property type="match status" value="1"/>
</dbReference>
<dbReference type="InterPro" id="IPR002347">
    <property type="entry name" value="SDR_fam"/>
</dbReference>
<dbReference type="Proteomes" id="UP000016923">
    <property type="component" value="Unassembled WGS sequence"/>
</dbReference>
<dbReference type="eggNOG" id="KOG1205">
    <property type="taxonomic scope" value="Eukaryota"/>
</dbReference>
<accession>S3BWH2</accession>
<dbReference type="PANTHER" id="PTHR43008:SF7">
    <property type="entry name" value="SHORT CHAIN DEHYDROGENASE_REDUCTASE (AFU_ORTHOLOGUE AFUA_2G00830)"/>
    <property type="match status" value="1"/>
</dbReference>
<dbReference type="InterPro" id="IPR020904">
    <property type="entry name" value="Sc_DH/Rdtase_CS"/>
</dbReference>
<dbReference type="CDD" id="cd05233">
    <property type="entry name" value="SDR_c"/>
    <property type="match status" value="1"/>
</dbReference>
<evidence type="ECO:0000256" key="3">
    <source>
        <dbReference type="ARBA" id="ARBA00023002"/>
    </source>
</evidence>
<dbReference type="PROSITE" id="PS00061">
    <property type="entry name" value="ADH_SHORT"/>
    <property type="match status" value="1"/>
</dbReference>
<dbReference type="Gene3D" id="3.40.50.720">
    <property type="entry name" value="NAD(P)-binding Rossmann-like Domain"/>
    <property type="match status" value="1"/>
</dbReference>
<evidence type="ECO:0000313" key="5">
    <source>
        <dbReference type="Proteomes" id="UP000016923"/>
    </source>
</evidence>
<keyword evidence="5" id="KW-1185">Reference proteome</keyword>
<dbReference type="EMBL" id="KE148165">
    <property type="protein sequence ID" value="EPE03736.1"/>
    <property type="molecule type" value="Genomic_DNA"/>
</dbReference>
<keyword evidence="2" id="KW-0521">NADP</keyword>
<dbReference type="AlphaFoldDB" id="S3BWH2"/>
<dbReference type="Pfam" id="PF00106">
    <property type="entry name" value="adh_short"/>
    <property type="match status" value="1"/>
</dbReference>
<dbReference type="OrthoDB" id="5307821at2759"/>
<evidence type="ECO:0000256" key="1">
    <source>
        <dbReference type="ARBA" id="ARBA00006484"/>
    </source>
</evidence>